<dbReference type="Proteomes" id="UP001046870">
    <property type="component" value="Chromosome 19"/>
</dbReference>
<evidence type="ECO:0000256" key="1">
    <source>
        <dbReference type="SAM" id="Coils"/>
    </source>
</evidence>
<keyword evidence="3" id="KW-1185">Reference proteome</keyword>
<dbReference type="OrthoDB" id="8923568at2759"/>
<dbReference type="AlphaFoldDB" id="A0A9D3PFM8"/>
<proteinExistence type="predicted"/>
<protein>
    <submittedName>
        <fullName evidence="2">Uncharacterized protein</fullName>
    </submittedName>
</protein>
<keyword evidence="1" id="KW-0175">Coiled coil</keyword>
<dbReference type="EMBL" id="JAFDVH010000019">
    <property type="protein sequence ID" value="KAG7459310.1"/>
    <property type="molecule type" value="Genomic_DNA"/>
</dbReference>
<comment type="caution">
    <text evidence="2">The sequence shown here is derived from an EMBL/GenBank/DDBJ whole genome shotgun (WGS) entry which is preliminary data.</text>
</comment>
<name>A0A9D3PFM8_MEGAT</name>
<gene>
    <name evidence="2" type="ORF">MATL_G00209250</name>
</gene>
<sequence>MAPPCHQHQRNPRRLLPGPAIGNLARCLPWKHQGPALGPGPGPATRDLMRRRQWKQQGITTGPDPGPALGPGPAIWDLARKEQWKHHSIATVIDSMDELQDLNRQLNSEAKRILLTAQMVKIGGDSLRENVNNVMKRCHPAVTT</sequence>
<accession>A0A9D3PFM8</accession>
<organism evidence="2 3">
    <name type="scientific">Megalops atlanticus</name>
    <name type="common">Tarpon</name>
    <name type="synonym">Clupea gigantea</name>
    <dbReference type="NCBI Taxonomy" id="7932"/>
    <lineage>
        <taxon>Eukaryota</taxon>
        <taxon>Metazoa</taxon>
        <taxon>Chordata</taxon>
        <taxon>Craniata</taxon>
        <taxon>Vertebrata</taxon>
        <taxon>Euteleostomi</taxon>
        <taxon>Actinopterygii</taxon>
        <taxon>Neopterygii</taxon>
        <taxon>Teleostei</taxon>
        <taxon>Elopiformes</taxon>
        <taxon>Megalopidae</taxon>
        <taxon>Megalops</taxon>
    </lineage>
</organism>
<reference evidence="2" key="1">
    <citation type="submission" date="2021-01" db="EMBL/GenBank/DDBJ databases">
        <authorList>
            <person name="Zahm M."/>
            <person name="Roques C."/>
            <person name="Cabau C."/>
            <person name="Klopp C."/>
            <person name="Donnadieu C."/>
            <person name="Jouanno E."/>
            <person name="Lampietro C."/>
            <person name="Louis A."/>
            <person name="Herpin A."/>
            <person name="Echchiki A."/>
            <person name="Berthelot C."/>
            <person name="Parey E."/>
            <person name="Roest-Crollius H."/>
            <person name="Braasch I."/>
            <person name="Postlethwait J."/>
            <person name="Bobe J."/>
            <person name="Montfort J."/>
            <person name="Bouchez O."/>
            <person name="Begum T."/>
            <person name="Mejri S."/>
            <person name="Adams A."/>
            <person name="Chen W.-J."/>
            <person name="Guiguen Y."/>
        </authorList>
    </citation>
    <scope>NUCLEOTIDE SEQUENCE</scope>
    <source>
        <strain evidence="2">YG-15Mar2019-1</strain>
        <tissue evidence="2">Brain</tissue>
    </source>
</reference>
<evidence type="ECO:0000313" key="3">
    <source>
        <dbReference type="Proteomes" id="UP001046870"/>
    </source>
</evidence>
<feature type="coiled-coil region" evidence="1">
    <location>
        <begin position="89"/>
        <end position="116"/>
    </location>
</feature>
<evidence type="ECO:0000313" key="2">
    <source>
        <dbReference type="EMBL" id="KAG7459310.1"/>
    </source>
</evidence>